<evidence type="ECO:0000256" key="6">
    <source>
        <dbReference type="SAM" id="MobiDB-lite"/>
    </source>
</evidence>
<feature type="region of interest" description="Disordered" evidence="6">
    <location>
        <begin position="83"/>
        <end position="736"/>
    </location>
</feature>
<dbReference type="InterPro" id="IPR001573">
    <property type="entry name" value="AKAP_WSK"/>
</dbReference>
<feature type="compositionally biased region" description="Basic and acidic residues" evidence="6">
    <location>
        <begin position="557"/>
        <end position="566"/>
    </location>
</feature>
<dbReference type="Pfam" id="PF03832">
    <property type="entry name" value="WSK"/>
    <property type="match status" value="2"/>
</dbReference>
<feature type="compositionally biased region" description="Basic and acidic residues" evidence="6">
    <location>
        <begin position="238"/>
        <end position="249"/>
    </location>
</feature>
<name>A0A8C5TCS1_9PASS</name>
<reference evidence="8" key="2">
    <citation type="submission" date="2025-09" db="UniProtKB">
        <authorList>
            <consortium name="Ensembl"/>
        </authorList>
    </citation>
    <scope>IDENTIFICATION</scope>
</reference>
<dbReference type="OrthoDB" id="8931760at2759"/>
<feature type="domain" description="A kinase-anchoring proteins AKAP-5 and AKAP-12 calmodulin (CaM)-binding" evidence="7">
    <location>
        <begin position="648"/>
        <end position="668"/>
    </location>
</feature>
<dbReference type="GO" id="GO:0051018">
    <property type="term" value="F:protein kinase A binding"/>
    <property type="evidence" value="ECO:0007669"/>
    <property type="project" value="InterPro"/>
</dbReference>
<feature type="compositionally biased region" description="Low complexity" evidence="6">
    <location>
        <begin position="368"/>
        <end position="379"/>
    </location>
</feature>
<dbReference type="Ensembl" id="ENSMCST00000003113.1">
    <property type="protein sequence ID" value="ENSMCSP00000003046.1"/>
    <property type="gene ID" value="ENSMCSG00000002221.1"/>
</dbReference>
<feature type="region of interest" description="Disordered" evidence="6">
    <location>
        <begin position="1"/>
        <end position="41"/>
    </location>
</feature>
<evidence type="ECO:0000313" key="9">
    <source>
        <dbReference type="Proteomes" id="UP000694560"/>
    </source>
</evidence>
<dbReference type="GO" id="GO:0007165">
    <property type="term" value="P:signal transduction"/>
    <property type="evidence" value="ECO:0007669"/>
    <property type="project" value="TreeGrafter"/>
</dbReference>
<feature type="compositionally biased region" description="Basic and acidic residues" evidence="6">
    <location>
        <begin position="705"/>
        <end position="736"/>
    </location>
</feature>
<dbReference type="PANTHER" id="PTHR23209">
    <property type="entry name" value="A-KINASE ANCHOR PROTEIN 12"/>
    <property type="match status" value="1"/>
</dbReference>
<proteinExistence type="predicted"/>
<evidence type="ECO:0000259" key="7">
    <source>
        <dbReference type="PROSITE" id="PS51893"/>
    </source>
</evidence>
<evidence type="ECO:0000313" key="8">
    <source>
        <dbReference type="Ensembl" id="ENSMCSP00000003046.1"/>
    </source>
</evidence>
<comment type="subcellular location">
    <subcellularLocation>
        <location evidence="1">Membrane</location>
        <topology evidence="1">Lipid-anchor</topology>
    </subcellularLocation>
</comment>
<keyword evidence="3" id="KW-0112">Calmodulin-binding</keyword>
<feature type="compositionally biased region" description="Polar residues" evidence="6">
    <location>
        <begin position="575"/>
        <end position="607"/>
    </location>
</feature>
<feature type="compositionally biased region" description="Basic and acidic residues" evidence="6">
    <location>
        <begin position="109"/>
        <end position="126"/>
    </location>
</feature>
<keyword evidence="4" id="KW-0472">Membrane</keyword>
<keyword evidence="2" id="KW-0597">Phosphoprotein</keyword>
<feature type="region of interest" description="Disordered" evidence="6">
    <location>
        <begin position="906"/>
        <end position="936"/>
    </location>
</feature>
<dbReference type="InterPro" id="IPR028540">
    <property type="entry name" value="AKAP12"/>
</dbReference>
<dbReference type="GO" id="GO:0010739">
    <property type="term" value="P:positive regulation of protein kinase A signaling"/>
    <property type="evidence" value="ECO:0007669"/>
    <property type="project" value="InterPro"/>
</dbReference>
<dbReference type="PANTHER" id="PTHR23209:SF4">
    <property type="entry name" value="A-KINASE ANCHOR PROTEIN 12"/>
    <property type="match status" value="1"/>
</dbReference>
<dbReference type="GO" id="GO:0016020">
    <property type="term" value="C:membrane"/>
    <property type="evidence" value="ECO:0007669"/>
    <property type="project" value="UniProtKB-SubCell"/>
</dbReference>
<feature type="compositionally biased region" description="Basic and acidic residues" evidence="6">
    <location>
        <begin position="639"/>
        <end position="650"/>
    </location>
</feature>
<feature type="compositionally biased region" description="Basic and acidic residues" evidence="6">
    <location>
        <begin position="507"/>
        <end position="530"/>
    </location>
</feature>
<feature type="compositionally biased region" description="Basic and acidic residues" evidence="6">
    <location>
        <begin position="263"/>
        <end position="278"/>
    </location>
</feature>
<feature type="compositionally biased region" description="Basic and acidic residues" evidence="6">
    <location>
        <begin position="220"/>
        <end position="230"/>
    </location>
</feature>
<dbReference type="GO" id="GO:0090036">
    <property type="term" value="P:regulation of protein kinase C signaling"/>
    <property type="evidence" value="ECO:0007669"/>
    <property type="project" value="InterPro"/>
</dbReference>
<dbReference type="GO" id="GO:0005737">
    <property type="term" value="C:cytoplasm"/>
    <property type="evidence" value="ECO:0007669"/>
    <property type="project" value="TreeGrafter"/>
</dbReference>
<feature type="compositionally biased region" description="Basic and acidic residues" evidence="6">
    <location>
        <begin position="167"/>
        <end position="186"/>
    </location>
</feature>
<reference evidence="8" key="1">
    <citation type="submission" date="2025-08" db="UniProtKB">
        <authorList>
            <consortium name="Ensembl"/>
        </authorList>
    </citation>
    <scope>IDENTIFICATION</scope>
</reference>
<evidence type="ECO:0000256" key="1">
    <source>
        <dbReference type="ARBA" id="ARBA00004635"/>
    </source>
</evidence>
<keyword evidence="5" id="KW-0449">Lipoprotein</keyword>
<organism evidence="8 9">
    <name type="scientific">Malurus cyaneus samueli</name>
    <dbReference type="NCBI Taxonomy" id="2593467"/>
    <lineage>
        <taxon>Eukaryota</taxon>
        <taxon>Metazoa</taxon>
        <taxon>Chordata</taxon>
        <taxon>Craniata</taxon>
        <taxon>Vertebrata</taxon>
        <taxon>Euteleostomi</taxon>
        <taxon>Archelosauria</taxon>
        <taxon>Archosauria</taxon>
        <taxon>Dinosauria</taxon>
        <taxon>Saurischia</taxon>
        <taxon>Theropoda</taxon>
        <taxon>Coelurosauria</taxon>
        <taxon>Aves</taxon>
        <taxon>Neognathae</taxon>
        <taxon>Neoaves</taxon>
        <taxon>Telluraves</taxon>
        <taxon>Australaves</taxon>
        <taxon>Passeriformes</taxon>
        <taxon>Meliphagoidea</taxon>
        <taxon>Maluridae</taxon>
        <taxon>Malurus</taxon>
    </lineage>
</organism>
<feature type="domain" description="A kinase-anchoring proteins AKAP-5 and AKAP-12 calmodulin (CaM)-binding" evidence="7">
    <location>
        <begin position="459"/>
        <end position="479"/>
    </location>
</feature>
<keyword evidence="9" id="KW-1185">Reference proteome</keyword>
<feature type="compositionally biased region" description="Basic and acidic residues" evidence="6">
    <location>
        <begin position="9"/>
        <end position="23"/>
    </location>
</feature>
<feature type="compositionally biased region" description="Basic and acidic residues" evidence="6">
    <location>
        <begin position="477"/>
        <end position="491"/>
    </location>
</feature>
<feature type="compositionally biased region" description="Basic and acidic residues" evidence="6">
    <location>
        <begin position="193"/>
        <end position="212"/>
    </location>
</feature>
<feature type="compositionally biased region" description="Basic and acidic residues" evidence="6">
    <location>
        <begin position="667"/>
        <end position="682"/>
    </location>
</feature>
<protein>
    <submittedName>
        <fullName evidence="8">A-kinase anchoring protein 12</fullName>
    </submittedName>
</protein>
<accession>A0A8C5TCS1</accession>
<feature type="compositionally biased region" description="Basic and acidic residues" evidence="6">
    <location>
        <begin position="83"/>
        <end position="94"/>
    </location>
</feature>
<dbReference type="PROSITE" id="PS51893">
    <property type="entry name" value="AKAP_CAM_BD"/>
    <property type="match status" value="3"/>
</dbReference>
<evidence type="ECO:0000256" key="5">
    <source>
        <dbReference type="ARBA" id="ARBA00023288"/>
    </source>
</evidence>
<dbReference type="GO" id="GO:0005516">
    <property type="term" value="F:calmodulin binding"/>
    <property type="evidence" value="ECO:0007669"/>
    <property type="project" value="UniProtKB-KW"/>
</dbReference>
<evidence type="ECO:0000256" key="2">
    <source>
        <dbReference type="ARBA" id="ARBA00022553"/>
    </source>
</evidence>
<evidence type="ECO:0000256" key="4">
    <source>
        <dbReference type="ARBA" id="ARBA00023136"/>
    </source>
</evidence>
<dbReference type="AlphaFoldDB" id="A0A8C5TCS1"/>
<evidence type="ECO:0000256" key="3">
    <source>
        <dbReference type="ARBA" id="ARBA00022860"/>
    </source>
</evidence>
<feature type="domain" description="A kinase-anchoring proteins AKAP-5 and AKAP-12 calmodulin (CaM)-binding" evidence="7">
    <location>
        <begin position="603"/>
        <end position="623"/>
    </location>
</feature>
<sequence length="1045" mass="113962">METNPSDSSTKDGVDAEKEDAHSIKQLPPLEEVAEDQVSEPQSYDLGFKKVFKFVGFRFTVKKEKTGKSEPVQLLTVKKETQVHEGADDQKEVVSEETAVPEDVLSAEDTTKDIPKNEKTEDESPKIPETNEICSQPAALATETASPLRKLFTQGWTGFRKKKSFRKPKEDEQQSPVKEEEQEKEGAALTTETSEKEEKPESEKQDAERRSSAVEISSEQLKKSEGREGNKSAPLGKETLDEKVEEAELKMSSAAEGVAPGEALDRTTEEKESKECETKSTVSAAGSKLFSTSEQAVDTEEDKQSVKTTDEGLQGKPGTDTTDTVKPDETAMEITSEEAAGKRPPEGITNEAELLTSQEKTKLQGSPLKKLFTGTGLKKLSGKKQKGKREESKLGEQGEPIQHLSDSPDSPDEQKGESSASSPEEMNEIPSLEKPADGMQVTENEDATIPDVERKRETVTPWASFKKMVTPKKRVRRPSESDKEEEVDKTKSVAVSATENAIEENEGEIKENGIDQKPEKITEEPKRKVDTSVSWETFICVGSSKKRARKSSSSDEESQKVEESGQSRETATDAVLTSSQESDQGQGNSSPEQAGSPSESEGISTWESFKRLVTPRRRSKTRMEERTEDSVVGSSLEHSTSDGEPGKDESWVSFRKLMPGRRKKKSDGKPEPAHLKQAKDDMAETAEEDSDIPAVVPLSEYEAAEQEKLEAQRAKDAESMRARTSEEERAGKLDEMLRIEQGSEGLVHAAAVTVVEGERAVTSVEERSPSWISAALTECIEQAGEEEEQETQKMAEPGVAVEDAAVAAKTVPEMRKDASDDTTASELELTSEAVTALETAEASCAEETMEVSLAEETTEMVSAVSQLETPDTTEEATPVQEVEATEQNLKELDKQTQKVLHEVAERVKSDDEASSLRLTDEEPVQLEGEGRTPTGPECAEAVVTVVPVKTEKQDGIPDSEEQVCTEAVPSRTPVLSEEEENTAVLNGVKSTDVTVPEVPPQSTAALPSETVGSEAAVDGRQSVSDGSDRDIAAKDSVPILEPQCR</sequence>
<feature type="region of interest" description="Disordered" evidence="6">
    <location>
        <begin position="951"/>
        <end position="1045"/>
    </location>
</feature>
<dbReference type="Proteomes" id="UP000694560">
    <property type="component" value="Unplaced"/>
</dbReference>